<feature type="compositionally biased region" description="Polar residues" evidence="1">
    <location>
        <begin position="214"/>
        <end position="235"/>
    </location>
</feature>
<dbReference type="AlphaFoldDB" id="W9WN19"/>
<sequence>MADWSKLKVTELKEECKSRDIPLTGLKLKQQYIDKLEEYEAQIGDWPNENEDEDQQGTEPVEEPPAPQVNGDARGGLDADTGANDTAKDEVPTAAGREQTPGSGKSEGGADEPSAIQEKDRHSQDKKEIKEQPITEASAQADENETKEVPENMAENIVEKAEEKSEEDNKTVEATGESDDAVAGAGMALKEKAQEGEAMNADQNAESQKPAVLSTPQLTENLSDSNTSHSSQILSSDLGEDQRKRRKRSATPVPSTQDVARKRARLAEDAEESKAAEAPDQMREETEEAKDIRGEQTNGEAPKVTVEEPGEGVVTTKPLSAFQDTTPTEPKAKDQEDQTVSMSPPRSTTSSEDRDIPPAIHPATSSIYIRNFKRPLHIPSLRAHIASIAKSRSADDSDPINVFYLDSIRTHAFVSFTSVAAASRVRSAMHGSRFPDEPLREPLFVDYVPPNKVQTWIDQETGSGFGRGGNGRRFEVVYEEDENGVEAIFQEVDSSKPRPPPFDTSRSSRLSFDRQQSESLSAGLHPDREALIPRGSQNRDRDRDHQRAPPAGPQNPSSSNGTGFKELDELFDSTSTKPKLYYKPVPSSVVDERLDMFRSLRPGWEEMGRSGDEGMKRYSFERSKDREEWVDKGPEFGFGRKGQARLVGVGAGRGRGGGYRGRPMDSWRGGR</sequence>
<feature type="domain" description="SAP" evidence="2">
    <location>
        <begin position="4"/>
        <end position="40"/>
    </location>
</feature>
<feature type="compositionally biased region" description="Basic and acidic residues" evidence="1">
    <location>
        <begin position="525"/>
        <end position="547"/>
    </location>
</feature>
<dbReference type="InterPro" id="IPR034257">
    <property type="entry name" value="Acinus_RRM"/>
</dbReference>
<feature type="compositionally biased region" description="Gly residues" evidence="1">
    <location>
        <begin position="649"/>
        <end position="660"/>
    </location>
</feature>
<feature type="compositionally biased region" description="Polar residues" evidence="1">
    <location>
        <begin position="338"/>
        <end position="350"/>
    </location>
</feature>
<protein>
    <recommendedName>
        <fullName evidence="2">SAP domain-containing protein</fullName>
    </recommendedName>
</protein>
<feature type="region of interest" description="Disordered" evidence="1">
    <location>
        <begin position="40"/>
        <end position="360"/>
    </location>
</feature>
<comment type="caution">
    <text evidence="3">The sequence shown here is derived from an EMBL/GenBank/DDBJ whole genome shotgun (WGS) entry which is preliminary data.</text>
</comment>
<accession>W9WN19</accession>
<dbReference type="EMBL" id="AMGX01000021">
    <property type="protein sequence ID" value="EXJ66031.1"/>
    <property type="molecule type" value="Genomic_DNA"/>
</dbReference>
<feature type="compositionally biased region" description="Basic and acidic residues" evidence="1">
    <location>
        <begin position="157"/>
        <end position="171"/>
    </location>
</feature>
<dbReference type="Gene3D" id="1.10.720.30">
    <property type="entry name" value="SAP domain"/>
    <property type="match status" value="1"/>
</dbReference>
<feature type="region of interest" description="Disordered" evidence="1">
    <location>
        <begin position="647"/>
        <end position="671"/>
    </location>
</feature>
<dbReference type="GO" id="GO:0003676">
    <property type="term" value="F:nucleic acid binding"/>
    <property type="evidence" value="ECO:0007669"/>
    <property type="project" value="InterPro"/>
</dbReference>
<gene>
    <name evidence="3" type="ORF">A1O5_10645</name>
</gene>
<dbReference type="InterPro" id="IPR003034">
    <property type="entry name" value="SAP_dom"/>
</dbReference>
<dbReference type="STRING" id="1182543.W9WN19"/>
<evidence type="ECO:0000313" key="3">
    <source>
        <dbReference type="EMBL" id="EXJ66031.1"/>
    </source>
</evidence>
<dbReference type="SUPFAM" id="SSF68906">
    <property type="entry name" value="SAP domain"/>
    <property type="match status" value="1"/>
</dbReference>
<proteinExistence type="predicted"/>
<evidence type="ECO:0000259" key="2">
    <source>
        <dbReference type="Pfam" id="PF02037"/>
    </source>
</evidence>
<dbReference type="CDD" id="cd12432">
    <property type="entry name" value="RRM_ACINU"/>
    <property type="match status" value="1"/>
</dbReference>
<evidence type="ECO:0000313" key="4">
    <source>
        <dbReference type="Proteomes" id="UP000019471"/>
    </source>
</evidence>
<organism evidence="3 4">
    <name type="scientific">Cladophialophora psammophila CBS 110553</name>
    <dbReference type="NCBI Taxonomy" id="1182543"/>
    <lineage>
        <taxon>Eukaryota</taxon>
        <taxon>Fungi</taxon>
        <taxon>Dikarya</taxon>
        <taxon>Ascomycota</taxon>
        <taxon>Pezizomycotina</taxon>
        <taxon>Eurotiomycetes</taxon>
        <taxon>Chaetothyriomycetidae</taxon>
        <taxon>Chaetothyriales</taxon>
        <taxon>Herpotrichiellaceae</taxon>
        <taxon>Cladophialophora</taxon>
    </lineage>
</organism>
<feature type="compositionally biased region" description="Acidic residues" evidence="1">
    <location>
        <begin position="48"/>
        <end position="62"/>
    </location>
</feature>
<dbReference type="eggNOG" id="ENOG502S2D0">
    <property type="taxonomic scope" value="Eukaryota"/>
</dbReference>
<dbReference type="InterPro" id="IPR032552">
    <property type="entry name" value="RSB_motif"/>
</dbReference>
<dbReference type="Pfam" id="PF02037">
    <property type="entry name" value="SAP"/>
    <property type="match status" value="1"/>
</dbReference>
<feature type="compositionally biased region" description="Basic and acidic residues" evidence="1">
    <location>
        <begin position="117"/>
        <end position="133"/>
    </location>
</feature>
<dbReference type="SUPFAM" id="SSF54928">
    <property type="entry name" value="RNA-binding domain, RBD"/>
    <property type="match status" value="1"/>
</dbReference>
<dbReference type="PANTHER" id="PTHR47031">
    <property type="entry name" value="SAP DNA-BINDING DOMAIN-CONTAINING PROTEIN"/>
    <property type="match status" value="1"/>
</dbReference>
<dbReference type="Proteomes" id="UP000019471">
    <property type="component" value="Unassembled WGS sequence"/>
</dbReference>
<dbReference type="GeneID" id="19195338"/>
<name>W9WN19_9EURO</name>
<dbReference type="Pfam" id="PF16294">
    <property type="entry name" value="RSB_motif"/>
    <property type="match status" value="1"/>
</dbReference>
<reference evidence="3 4" key="1">
    <citation type="submission" date="2013-03" db="EMBL/GenBank/DDBJ databases">
        <title>The Genome Sequence of Cladophialophora psammophila CBS 110553.</title>
        <authorList>
            <consortium name="The Broad Institute Genomics Platform"/>
            <person name="Cuomo C."/>
            <person name="de Hoog S."/>
            <person name="Gorbushina A."/>
            <person name="Walker B."/>
            <person name="Young S.K."/>
            <person name="Zeng Q."/>
            <person name="Gargeya S."/>
            <person name="Fitzgerald M."/>
            <person name="Haas B."/>
            <person name="Abouelleil A."/>
            <person name="Allen A.W."/>
            <person name="Alvarado L."/>
            <person name="Arachchi H.M."/>
            <person name="Berlin A.M."/>
            <person name="Chapman S.B."/>
            <person name="Gainer-Dewar J."/>
            <person name="Goldberg J."/>
            <person name="Griggs A."/>
            <person name="Gujja S."/>
            <person name="Hansen M."/>
            <person name="Howarth C."/>
            <person name="Imamovic A."/>
            <person name="Ireland A."/>
            <person name="Larimer J."/>
            <person name="McCowan C."/>
            <person name="Murphy C."/>
            <person name="Pearson M."/>
            <person name="Poon T.W."/>
            <person name="Priest M."/>
            <person name="Roberts A."/>
            <person name="Saif S."/>
            <person name="Shea T."/>
            <person name="Sisk P."/>
            <person name="Sykes S."/>
            <person name="Wortman J."/>
            <person name="Nusbaum C."/>
            <person name="Birren B."/>
        </authorList>
    </citation>
    <scope>NUCLEOTIDE SEQUENCE [LARGE SCALE GENOMIC DNA]</scope>
    <source>
        <strain evidence="3 4">CBS 110553</strain>
    </source>
</reference>
<feature type="region of interest" description="Disordered" evidence="1">
    <location>
        <begin position="489"/>
        <end position="565"/>
    </location>
</feature>
<keyword evidence="4" id="KW-1185">Reference proteome</keyword>
<dbReference type="HOGENOM" id="CLU_016396_0_0_1"/>
<dbReference type="OrthoDB" id="5348404at2759"/>
<dbReference type="PANTHER" id="PTHR47031:SF3">
    <property type="entry name" value="SAP DOMAIN-CONTAINING PROTEIN"/>
    <property type="match status" value="1"/>
</dbReference>
<dbReference type="InterPro" id="IPR035979">
    <property type="entry name" value="RBD_domain_sf"/>
</dbReference>
<dbReference type="RefSeq" id="XP_007749411.1">
    <property type="nucleotide sequence ID" value="XM_007751221.1"/>
</dbReference>
<feature type="compositionally biased region" description="Basic and acidic residues" evidence="1">
    <location>
        <begin position="259"/>
        <end position="294"/>
    </location>
</feature>
<dbReference type="InterPro" id="IPR036361">
    <property type="entry name" value="SAP_dom_sf"/>
</dbReference>
<evidence type="ECO:0000256" key="1">
    <source>
        <dbReference type="SAM" id="MobiDB-lite"/>
    </source>
</evidence>